<dbReference type="GO" id="GO:0030864">
    <property type="term" value="C:cortical actin cytoskeleton"/>
    <property type="evidence" value="ECO:0007669"/>
    <property type="project" value="UniProtKB-ARBA"/>
</dbReference>
<dbReference type="GO" id="GO:0030833">
    <property type="term" value="P:regulation of actin filament polymerization"/>
    <property type="evidence" value="ECO:0007669"/>
    <property type="project" value="TreeGrafter"/>
</dbReference>
<feature type="domain" description="F-BAR" evidence="7">
    <location>
        <begin position="1"/>
        <end position="280"/>
    </location>
</feature>
<dbReference type="PANTHER" id="PTHR15735:SF21">
    <property type="entry name" value="PROTEIN NERVOUS WRECK"/>
    <property type="match status" value="1"/>
</dbReference>
<proteinExistence type="predicted"/>
<dbReference type="Proteomes" id="UP000184267">
    <property type="component" value="Unassembled WGS sequence"/>
</dbReference>
<dbReference type="AlphaFoldDB" id="A0A1M2VKH2"/>
<name>A0A1M2VKH2_TRAPU</name>
<dbReference type="InterPro" id="IPR036028">
    <property type="entry name" value="SH3-like_dom_sf"/>
</dbReference>
<dbReference type="SUPFAM" id="SSF50044">
    <property type="entry name" value="SH3-domain"/>
    <property type="match status" value="2"/>
</dbReference>
<dbReference type="InterPro" id="IPR027267">
    <property type="entry name" value="AH/BAR_dom_sf"/>
</dbReference>
<dbReference type="InterPro" id="IPR031160">
    <property type="entry name" value="F_BAR_dom"/>
</dbReference>
<evidence type="ECO:0000259" key="6">
    <source>
        <dbReference type="PROSITE" id="PS50002"/>
    </source>
</evidence>
<feature type="domain" description="SH3" evidence="6">
    <location>
        <begin position="490"/>
        <end position="573"/>
    </location>
</feature>
<keyword evidence="3 4" id="KW-0175">Coiled coil</keyword>
<evidence type="ECO:0000259" key="7">
    <source>
        <dbReference type="PROSITE" id="PS51741"/>
    </source>
</evidence>
<keyword evidence="1 2" id="KW-0728">SH3 domain</keyword>
<dbReference type="Gene3D" id="1.20.1270.60">
    <property type="entry name" value="Arfaptin homology (AH) domain/BAR domain"/>
    <property type="match status" value="1"/>
</dbReference>
<dbReference type="InterPro" id="IPR001452">
    <property type="entry name" value="SH3_domain"/>
</dbReference>
<dbReference type="OMA" id="YADGWWE"/>
<evidence type="ECO:0000256" key="2">
    <source>
        <dbReference type="PROSITE-ProRule" id="PRU00192"/>
    </source>
</evidence>
<feature type="region of interest" description="Disordered" evidence="5">
    <location>
        <begin position="173"/>
        <end position="194"/>
    </location>
</feature>
<dbReference type="InterPro" id="IPR001060">
    <property type="entry name" value="FCH_dom"/>
</dbReference>
<dbReference type="Gene3D" id="2.30.30.40">
    <property type="entry name" value="SH3 Domains"/>
    <property type="match status" value="2"/>
</dbReference>
<dbReference type="Pfam" id="PF00611">
    <property type="entry name" value="FCH"/>
    <property type="match status" value="1"/>
</dbReference>
<dbReference type="OrthoDB" id="8783038at2759"/>
<dbReference type="GO" id="GO:0030036">
    <property type="term" value="P:actin cytoskeleton organization"/>
    <property type="evidence" value="ECO:0007669"/>
    <property type="project" value="UniProtKB-ARBA"/>
</dbReference>
<evidence type="ECO:0000256" key="4">
    <source>
        <dbReference type="SAM" id="Coils"/>
    </source>
</evidence>
<dbReference type="STRING" id="154538.A0A1M2VKH2"/>
<comment type="caution">
    <text evidence="8">The sequence shown here is derived from an EMBL/GenBank/DDBJ whole genome shotgun (WGS) entry which is preliminary data.</text>
</comment>
<evidence type="ECO:0000313" key="8">
    <source>
        <dbReference type="EMBL" id="OJT08068.1"/>
    </source>
</evidence>
<protein>
    <submittedName>
        <fullName evidence="8">Protein BZZ1</fullName>
    </submittedName>
</protein>
<reference evidence="8 9" key="1">
    <citation type="submission" date="2016-10" db="EMBL/GenBank/DDBJ databases">
        <title>Genome sequence of the basidiomycete white-rot fungus Trametes pubescens.</title>
        <authorList>
            <person name="Makela M.R."/>
            <person name="Granchi Z."/>
            <person name="Peng M."/>
            <person name="De Vries R.P."/>
            <person name="Grigoriev I."/>
            <person name="Riley R."/>
            <person name="Hilden K."/>
        </authorList>
    </citation>
    <scope>NUCLEOTIDE SEQUENCE [LARGE SCALE GENOMIC DNA]</scope>
    <source>
        <strain evidence="8 9">FBCC735</strain>
    </source>
</reference>
<dbReference type="PROSITE" id="PS51741">
    <property type="entry name" value="F_BAR"/>
    <property type="match status" value="1"/>
</dbReference>
<evidence type="ECO:0000256" key="3">
    <source>
        <dbReference type="PROSITE-ProRule" id="PRU01077"/>
    </source>
</evidence>
<dbReference type="SMART" id="SM00055">
    <property type="entry name" value="FCH"/>
    <property type="match status" value="1"/>
</dbReference>
<evidence type="ECO:0000256" key="1">
    <source>
        <dbReference type="ARBA" id="ARBA00022443"/>
    </source>
</evidence>
<feature type="coiled-coil region" evidence="4">
    <location>
        <begin position="27"/>
        <end position="54"/>
    </location>
</feature>
<evidence type="ECO:0000313" key="9">
    <source>
        <dbReference type="Proteomes" id="UP000184267"/>
    </source>
</evidence>
<keyword evidence="9" id="KW-1185">Reference proteome</keyword>
<evidence type="ECO:0000256" key="5">
    <source>
        <dbReference type="SAM" id="MobiDB-lite"/>
    </source>
</evidence>
<accession>A0A1M2VKH2</accession>
<dbReference type="SMART" id="SM00326">
    <property type="entry name" value="SH3"/>
    <property type="match status" value="2"/>
</dbReference>
<dbReference type="PANTHER" id="PTHR15735">
    <property type="entry name" value="FCH AND DOUBLE SH3 DOMAINS PROTEIN"/>
    <property type="match status" value="1"/>
</dbReference>
<dbReference type="EMBL" id="MNAD01001083">
    <property type="protein sequence ID" value="OJT08068.1"/>
    <property type="molecule type" value="Genomic_DNA"/>
</dbReference>
<dbReference type="PROSITE" id="PS50002">
    <property type="entry name" value="SH3"/>
    <property type="match status" value="1"/>
</dbReference>
<feature type="compositionally biased region" description="Basic and acidic residues" evidence="5">
    <location>
        <begin position="173"/>
        <end position="190"/>
    </location>
</feature>
<dbReference type="SUPFAM" id="SSF103657">
    <property type="entry name" value="BAR/IMD domain-like"/>
    <property type="match status" value="1"/>
</dbReference>
<gene>
    <name evidence="8" type="ORF">TRAPUB_1003</name>
</gene>
<sequence>MSANGGQTYGQHLPDQVERISALSDAQLELLADVRELHKERAALEREYAAKLQLLAKKAADKKAKKIIALVVGSEPTKAWDESTPTKSTLDKAYTQLISSITESSQDHVYLADALTSQVVEPLKMTERKYEDSKKREAQHYQKLLAERDRIYADRIRNKQKYDEECAEVETYRQKQERSADDRHAERAARQYEQQQADMLNSKNAYLISITVANKVKDKFYAEDLPSLEDELQDLQTRLLTRFVGILKGAQDIQLKHLDALRAHLTDTETALNAVSPQADQDLFIDYNIAPFTPPPDWGFEPSPVHYDHGDMSVEPTPKVYLQNRLSRCKAKLLELDPVLASKRREAEQLEKLVAAYTSDETLGNAGEVLDNYLDARHEVTFYGISRAVLSTESETISSALNGDEGAQSPHSFKSSSFSIPTTCAYCKLPADCTGTRQGGRGHGLSDSVSSISSVSRSSSVISHGDAIDSSALATPTPSSFARTSHVVEDKGPSARVLFDFSPTSPFELTASGASPGYSDGVFMSARLTITYFLAESIVHVLEEDDGSGWVKVADDSGATGLVPASYLEFLDAAPTPDSRASTPGPGAPVSTDDCGTDPCISRLLICSPISVVRGIYPYKAQGPDELDVEEGTVIRLTDGPSGGRNYADGWWEGTRVCWPYSTYSEADGPLDPGFRGGREWEERHLPQQLRKSVIYTFSGRSCSLFRCRWRPHRFGLGFGVGSLPTAEDSTSGH</sequence>
<organism evidence="8 9">
    <name type="scientific">Trametes pubescens</name>
    <name type="common">White-rot fungus</name>
    <dbReference type="NCBI Taxonomy" id="154538"/>
    <lineage>
        <taxon>Eukaryota</taxon>
        <taxon>Fungi</taxon>
        <taxon>Dikarya</taxon>
        <taxon>Basidiomycota</taxon>
        <taxon>Agaricomycotina</taxon>
        <taxon>Agaricomycetes</taxon>
        <taxon>Polyporales</taxon>
        <taxon>Polyporaceae</taxon>
        <taxon>Trametes</taxon>
    </lineage>
</organism>